<dbReference type="AlphaFoldDB" id="A0A4R6KIG1"/>
<protein>
    <submittedName>
        <fullName evidence="2">Uncharacterized protein</fullName>
    </submittedName>
</protein>
<reference evidence="2 3" key="1">
    <citation type="submission" date="2019-03" db="EMBL/GenBank/DDBJ databases">
        <title>Genomic Encyclopedia of Type Strains, Phase III (KMG-III): the genomes of soil and plant-associated and newly described type strains.</title>
        <authorList>
            <person name="Whitman W."/>
        </authorList>
    </citation>
    <scope>NUCLEOTIDE SEQUENCE [LARGE SCALE GENOMIC DNA]</scope>
    <source>
        <strain evidence="2 3">VKM Ac-2527</strain>
    </source>
</reference>
<evidence type="ECO:0000313" key="3">
    <source>
        <dbReference type="Proteomes" id="UP000295388"/>
    </source>
</evidence>
<gene>
    <name evidence="2" type="ORF">EV643_104203</name>
</gene>
<proteinExistence type="predicted"/>
<evidence type="ECO:0000313" key="2">
    <source>
        <dbReference type="EMBL" id="TDO50709.1"/>
    </source>
</evidence>
<name>A0A4R6KIG1_9ACTN</name>
<keyword evidence="3" id="KW-1185">Reference proteome</keyword>
<sequence>MSSWPFGYPEEVWEEDPMTDNPTIPERGTILVDDLIDETRGPEEDPPVGGTTDDVDLPSS</sequence>
<organism evidence="2 3">
    <name type="scientific">Kribbella caucasensis</name>
    <dbReference type="NCBI Taxonomy" id="2512215"/>
    <lineage>
        <taxon>Bacteria</taxon>
        <taxon>Bacillati</taxon>
        <taxon>Actinomycetota</taxon>
        <taxon>Actinomycetes</taxon>
        <taxon>Propionibacteriales</taxon>
        <taxon>Kribbellaceae</taxon>
        <taxon>Kribbella</taxon>
    </lineage>
</organism>
<evidence type="ECO:0000256" key="1">
    <source>
        <dbReference type="SAM" id="MobiDB-lite"/>
    </source>
</evidence>
<feature type="region of interest" description="Disordered" evidence="1">
    <location>
        <begin position="1"/>
        <end position="60"/>
    </location>
</feature>
<accession>A0A4R6KIG1</accession>
<dbReference type="Proteomes" id="UP000295388">
    <property type="component" value="Unassembled WGS sequence"/>
</dbReference>
<dbReference type="EMBL" id="SNWQ01000004">
    <property type="protein sequence ID" value="TDO50709.1"/>
    <property type="molecule type" value="Genomic_DNA"/>
</dbReference>
<comment type="caution">
    <text evidence="2">The sequence shown here is derived from an EMBL/GenBank/DDBJ whole genome shotgun (WGS) entry which is preliminary data.</text>
</comment>